<accession>A0A1V2UJN6</accession>
<dbReference type="Proteomes" id="UP000509460">
    <property type="component" value="Chromosome"/>
</dbReference>
<name>A0A1V2UJN6_ENTMU</name>
<dbReference type="EMBL" id="AP019810">
    <property type="protein sequence ID" value="BBM13526.1"/>
    <property type="molecule type" value="Genomic_DNA"/>
</dbReference>
<dbReference type="EMBL" id="MSTR01000005">
    <property type="protein sequence ID" value="ONN43520.1"/>
    <property type="molecule type" value="Genomic_DNA"/>
</dbReference>
<reference evidence="1 4" key="2">
    <citation type="submission" date="2019-07" db="EMBL/GenBank/DDBJ databases">
        <title>antibiotic susceptibility of plant-derived lactic acid bacteria.</title>
        <authorList>
            <person name="Sugiyama M."/>
            <person name="Noda M."/>
        </authorList>
    </citation>
    <scope>NUCLEOTIDE SEQUENCE [LARGE SCALE GENOMIC DNA]</scope>
    <source>
        <strain evidence="1 4">15-1A</strain>
    </source>
</reference>
<reference evidence="2 3" key="1">
    <citation type="submission" date="2016-12" db="EMBL/GenBank/DDBJ databases">
        <authorList>
            <person name="Song W.-J."/>
            <person name="Kurnit D.M."/>
        </authorList>
    </citation>
    <scope>NUCLEOTIDE SEQUENCE [LARGE SCALE GENOMIC DNA]</scope>
    <source>
        <strain evidence="2 3">CGB1038-1_S1</strain>
    </source>
</reference>
<sequence>MPFSETLSVILKRDYGFNIFTATPIKREYEVYEAVQKRLKRKDLPFRPIVDICYERRLTRHTYLFVEAICVRNAHDVVIRKQYSFYKASYYFGDTPKNVKVYCANGTYKDVLKAIKKFNFLR</sequence>
<dbReference type="OrthoDB" id="2193617at2"/>
<dbReference type="AlphaFoldDB" id="A0A1V2UJN6"/>
<evidence type="ECO:0000313" key="4">
    <source>
        <dbReference type="Proteomes" id="UP000509460"/>
    </source>
</evidence>
<evidence type="ECO:0000313" key="2">
    <source>
        <dbReference type="EMBL" id="ONN43520.1"/>
    </source>
</evidence>
<dbReference type="Proteomes" id="UP000189299">
    <property type="component" value="Unassembled WGS sequence"/>
</dbReference>
<protein>
    <submittedName>
        <fullName evidence="2">Uncharacterized protein</fullName>
    </submittedName>
</protein>
<evidence type="ECO:0000313" key="3">
    <source>
        <dbReference type="Proteomes" id="UP000189299"/>
    </source>
</evidence>
<organism evidence="2 3">
    <name type="scientific">Enterococcus mundtii</name>
    <dbReference type="NCBI Taxonomy" id="53346"/>
    <lineage>
        <taxon>Bacteria</taxon>
        <taxon>Bacillati</taxon>
        <taxon>Bacillota</taxon>
        <taxon>Bacilli</taxon>
        <taxon>Lactobacillales</taxon>
        <taxon>Enterococcaceae</taxon>
        <taxon>Enterococcus</taxon>
    </lineage>
</organism>
<gene>
    <name evidence="2" type="ORF">BTN92_06725</name>
    <name evidence="1" type="ORF">EM151A_0284</name>
</gene>
<evidence type="ECO:0000313" key="1">
    <source>
        <dbReference type="EMBL" id="BBM13526.1"/>
    </source>
</evidence>
<proteinExistence type="predicted"/>
<dbReference type="RefSeq" id="WP_077151475.1">
    <property type="nucleotide sequence ID" value="NZ_AP019810.1"/>
</dbReference>